<evidence type="ECO:0000313" key="4">
    <source>
        <dbReference type="EMBL" id="CAF4519998.1"/>
    </source>
</evidence>
<evidence type="ECO:0000313" key="5">
    <source>
        <dbReference type="Proteomes" id="UP000663833"/>
    </source>
</evidence>
<evidence type="ECO:0000313" key="1">
    <source>
        <dbReference type="EMBL" id="CAF3116771.1"/>
    </source>
</evidence>
<dbReference type="AlphaFoldDB" id="A0A817YKM7"/>
<organism evidence="2 5">
    <name type="scientific">Rotaria socialis</name>
    <dbReference type="NCBI Taxonomy" id="392032"/>
    <lineage>
        <taxon>Eukaryota</taxon>
        <taxon>Metazoa</taxon>
        <taxon>Spiralia</taxon>
        <taxon>Gnathifera</taxon>
        <taxon>Rotifera</taxon>
        <taxon>Eurotatoria</taxon>
        <taxon>Bdelloidea</taxon>
        <taxon>Philodinida</taxon>
        <taxon>Philodinidae</taxon>
        <taxon>Rotaria</taxon>
    </lineage>
</organism>
<reference evidence="2" key="1">
    <citation type="submission" date="2021-02" db="EMBL/GenBank/DDBJ databases">
        <authorList>
            <person name="Nowell W R."/>
        </authorList>
    </citation>
    <scope>NUCLEOTIDE SEQUENCE</scope>
</reference>
<dbReference type="GO" id="GO:0007166">
    <property type="term" value="P:cell surface receptor signaling pathway"/>
    <property type="evidence" value="ECO:0007669"/>
    <property type="project" value="InterPro"/>
</dbReference>
<dbReference type="EMBL" id="CAJNXB010000952">
    <property type="protein sequence ID" value="CAF3116771.1"/>
    <property type="molecule type" value="Genomic_DNA"/>
</dbReference>
<keyword evidence="6" id="KW-1185">Reference proteome</keyword>
<dbReference type="Proteomes" id="UP000663825">
    <property type="component" value="Unassembled WGS sequence"/>
</dbReference>
<dbReference type="EMBL" id="CAJNYD010001946">
    <property type="protein sequence ID" value="CAF3383173.1"/>
    <property type="molecule type" value="Genomic_DNA"/>
</dbReference>
<dbReference type="Gene3D" id="1.20.930.20">
    <property type="entry name" value="Adaptor protein Cbl, N-terminal domain"/>
    <property type="match status" value="1"/>
</dbReference>
<accession>A0A817YKM7</accession>
<dbReference type="OrthoDB" id="10018469at2759"/>
<dbReference type="Proteomes" id="UP000663833">
    <property type="component" value="Unassembled WGS sequence"/>
</dbReference>
<dbReference type="EMBL" id="CAJOBO010004407">
    <property type="protein sequence ID" value="CAF4519998.1"/>
    <property type="molecule type" value="Genomic_DNA"/>
</dbReference>
<name>A0A817YKM7_9BILA</name>
<dbReference type="Proteomes" id="UP000663851">
    <property type="component" value="Unassembled WGS sequence"/>
</dbReference>
<dbReference type="EMBL" id="CAJOBP010006351">
    <property type="protein sequence ID" value="CAF4490930.1"/>
    <property type="molecule type" value="Genomic_DNA"/>
</dbReference>
<gene>
    <name evidence="4" type="ORF">HFQ381_LOCUS29059</name>
    <name evidence="2" type="ORF">LUA448_LOCUS15964</name>
    <name evidence="1" type="ORF">TIS948_LOCUS7766</name>
    <name evidence="3" type="ORF">UJA718_LOCUS25640</name>
</gene>
<dbReference type="InterPro" id="IPR036537">
    <property type="entry name" value="Adaptor_Cbl_N_dom_sf"/>
</dbReference>
<dbReference type="Proteomes" id="UP000663873">
    <property type="component" value="Unassembled WGS sequence"/>
</dbReference>
<protein>
    <submittedName>
        <fullName evidence="2">Uncharacterized protein</fullName>
    </submittedName>
</protein>
<comment type="caution">
    <text evidence="2">The sequence shown here is derived from an EMBL/GenBank/DDBJ whole genome shotgun (WGS) entry which is preliminary data.</text>
</comment>
<evidence type="ECO:0000313" key="2">
    <source>
        <dbReference type="EMBL" id="CAF3383173.1"/>
    </source>
</evidence>
<evidence type="ECO:0000313" key="6">
    <source>
        <dbReference type="Proteomes" id="UP000663873"/>
    </source>
</evidence>
<evidence type="ECO:0000313" key="3">
    <source>
        <dbReference type="EMBL" id="CAF4490930.1"/>
    </source>
</evidence>
<proteinExistence type="predicted"/>
<sequence length="167" mass="19113">MAVELGLTTSIALLQHSIELAEQVKANRQLDVELATDVAIIESILSSLDQQEKERVKRYHLSIVLKKLPTLINQTVVLFERSKSGRKRIKIKNFFQAKPIQNELGRLKGEVPSVIGMVCLVFHVKQQSERFRSLGLTEQQLLDESVFDTLEENESNEEYYIVDDNDD</sequence>